<accession>A0ABU0JH07</accession>
<name>A0ABU0JH07_9HYPH</name>
<protein>
    <submittedName>
        <fullName evidence="1">Uncharacterized protein</fullName>
    </submittedName>
</protein>
<keyword evidence="2" id="KW-1185">Reference proteome</keyword>
<proteinExistence type="predicted"/>
<gene>
    <name evidence="1" type="ORF">QO011_006590</name>
</gene>
<reference evidence="1 2" key="1">
    <citation type="submission" date="2023-07" db="EMBL/GenBank/DDBJ databases">
        <title>Genomic Encyclopedia of Type Strains, Phase IV (KMG-IV): sequencing the most valuable type-strain genomes for metagenomic binning, comparative biology and taxonomic classification.</title>
        <authorList>
            <person name="Goeker M."/>
        </authorList>
    </citation>
    <scope>NUCLEOTIDE SEQUENCE [LARGE SCALE GENOMIC DNA]</scope>
    <source>
        <strain evidence="1 2">DSM 19619</strain>
    </source>
</reference>
<evidence type="ECO:0000313" key="2">
    <source>
        <dbReference type="Proteomes" id="UP001242480"/>
    </source>
</evidence>
<organism evidence="1 2">
    <name type="scientific">Labrys wisconsinensis</name>
    <dbReference type="NCBI Taxonomy" id="425677"/>
    <lineage>
        <taxon>Bacteria</taxon>
        <taxon>Pseudomonadati</taxon>
        <taxon>Pseudomonadota</taxon>
        <taxon>Alphaproteobacteria</taxon>
        <taxon>Hyphomicrobiales</taxon>
        <taxon>Xanthobacteraceae</taxon>
        <taxon>Labrys</taxon>
    </lineage>
</organism>
<dbReference type="Proteomes" id="UP001242480">
    <property type="component" value="Unassembled WGS sequence"/>
</dbReference>
<sequence>MTYMPVFDRPPTPRELAYLEALASGDMRPAISGQAGHMCRKFGWCEVIYRSPAGEELPRSALPLGMDSIAIVRAGYRAIGYVITQKGKSALERAVSAE</sequence>
<evidence type="ECO:0000313" key="1">
    <source>
        <dbReference type="EMBL" id="MDQ0473554.1"/>
    </source>
</evidence>
<dbReference type="RefSeq" id="WP_307282009.1">
    <property type="nucleotide sequence ID" value="NZ_JAUSVX010000017.1"/>
</dbReference>
<comment type="caution">
    <text evidence="1">The sequence shown here is derived from an EMBL/GenBank/DDBJ whole genome shotgun (WGS) entry which is preliminary data.</text>
</comment>
<dbReference type="EMBL" id="JAUSVX010000017">
    <property type="protein sequence ID" value="MDQ0473554.1"/>
    <property type="molecule type" value="Genomic_DNA"/>
</dbReference>